<comment type="similarity">
    <text evidence="1">Belongs to the F-actin-capping protein alpha subunit family.</text>
</comment>
<organism evidence="6 7">
    <name type="scientific">Riccia fluitans</name>
    <dbReference type="NCBI Taxonomy" id="41844"/>
    <lineage>
        <taxon>Eukaryota</taxon>
        <taxon>Viridiplantae</taxon>
        <taxon>Streptophyta</taxon>
        <taxon>Embryophyta</taxon>
        <taxon>Marchantiophyta</taxon>
        <taxon>Marchantiopsida</taxon>
        <taxon>Marchantiidae</taxon>
        <taxon>Marchantiales</taxon>
        <taxon>Ricciaceae</taxon>
        <taxon>Riccia</taxon>
    </lineage>
</organism>
<dbReference type="PANTHER" id="PTHR10653:SF0">
    <property type="entry name" value="F-ACTIN-CAPPING PROTEIN SUBUNIT ALPHA"/>
    <property type="match status" value="1"/>
</dbReference>
<dbReference type="EMBL" id="JBHFFA010000001">
    <property type="protein sequence ID" value="KAL2651232.1"/>
    <property type="molecule type" value="Genomic_DNA"/>
</dbReference>
<evidence type="ECO:0000256" key="3">
    <source>
        <dbReference type="ARBA" id="ARBA00022467"/>
    </source>
</evidence>
<evidence type="ECO:0000256" key="1">
    <source>
        <dbReference type="ARBA" id="ARBA00010479"/>
    </source>
</evidence>
<dbReference type="PROSITE" id="PS00749">
    <property type="entry name" value="F_ACTIN_CAPPING_A_2"/>
    <property type="match status" value="1"/>
</dbReference>
<accession>A0ABD1ZJG8</accession>
<dbReference type="Gene3D" id="3.30.1140.60">
    <property type="entry name" value="F-actin capping protein, alpha subunit"/>
    <property type="match status" value="1"/>
</dbReference>
<dbReference type="FunFam" id="3.90.1150.210:FF:000003">
    <property type="entry name" value="F-actin-capping protein subunit alpha"/>
    <property type="match status" value="1"/>
</dbReference>
<feature type="region of interest" description="Disordered" evidence="5">
    <location>
        <begin position="47"/>
        <end position="98"/>
    </location>
</feature>
<dbReference type="PROSITE" id="PS00748">
    <property type="entry name" value="F_ACTIN_CAPPING_A_1"/>
    <property type="match status" value="1"/>
</dbReference>
<dbReference type="GO" id="GO:0015629">
    <property type="term" value="C:actin cytoskeleton"/>
    <property type="evidence" value="ECO:0007669"/>
    <property type="project" value="UniProtKB-ARBA"/>
</dbReference>
<evidence type="ECO:0000313" key="6">
    <source>
        <dbReference type="EMBL" id="KAL2651232.1"/>
    </source>
</evidence>
<dbReference type="GO" id="GO:0003779">
    <property type="term" value="F:actin binding"/>
    <property type="evidence" value="ECO:0007669"/>
    <property type="project" value="UniProtKB-KW"/>
</dbReference>
<keyword evidence="7" id="KW-1185">Reference proteome</keyword>
<feature type="compositionally biased region" description="Pro residues" evidence="5">
    <location>
        <begin position="81"/>
        <end position="91"/>
    </location>
</feature>
<dbReference type="InterPro" id="IPR037282">
    <property type="entry name" value="CapZ_alpha/beta"/>
</dbReference>
<reference evidence="6 7" key="1">
    <citation type="submission" date="2024-09" db="EMBL/GenBank/DDBJ databases">
        <title>Chromosome-scale assembly of Riccia fluitans.</title>
        <authorList>
            <person name="Paukszto L."/>
            <person name="Sawicki J."/>
            <person name="Karawczyk K."/>
            <person name="Piernik-Szablinska J."/>
            <person name="Szczecinska M."/>
            <person name="Mazdziarz M."/>
        </authorList>
    </citation>
    <scope>NUCLEOTIDE SEQUENCE [LARGE SCALE GENOMIC DNA]</scope>
    <source>
        <strain evidence="6">Rf_01</strain>
        <tissue evidence="6">Aerial parts of the thallus</tissue>
    </source>
</reference>
<evidence type="ECO:0000256" key="2">
    <source>
        <dbReference type="ARBA" id="ARBA00014038"/>
    </source>
</evidence>
<comment type="caution">
    <text evidence="6">The sequence shown here is derived from an EMBL/GenBank/DDBJ whole genome shotgun (WGS) entry which is preliminary data.</text>
</comment>
<dbReference type="InterPro" id="IPR042276">
    <property type="entry name" value="CapZ_alpha/beta_2"/>
</dbReference>
<evidence type="ECO:0000313" key="7">
    <source>
        <dbReference type="Proteomes" id="UP001605036"/>
    </source>
</evidence>
<keyword evidence="3" id="KW-0117">Actin capping</keyword>
<dbReference type="InterPro" id="IPR017865">
    <property type="entry name" value="F-actin_cap_asu_CS"/>
</dbReference>
<keyword evidence="4" id="KW-0009">Actin-binding</keyword>
<dbReference type="PRINTS" id="PR00191">
    <property type="entry name" value="FACTINCAPA"/>
</dbReference>
<dbReference type="PANTHER" id="PTHR10653">
    <property type="entry name" value="F-ACTIN-CAPPING PROTEIN SUBUNIT ALPHA"/>
    <property type="match status" value="1"/>
</dbReference>
<dbReference type="InterPro" id="IPR002189">
    <property type="entry name" value="CapZ_alpha"/>
</dbReference>
<protein>
    <recommendedName>
        <fullName evidence="2">F-actin-capping protein subunit alpha</fullName>
    </recommendedName>
</protein>
<dbReference type="Proteomes" id="UP001605036">
    <property type="component" value="Unassembled WGS sequence"/>
</dbReference>
<sequence length="436" mass="49056">MCGKLRVLGLQMHCSSLRLHEGKSVQQSLGGHGVLQVICNGQRSSNEAVTGKVGSSEDSSPGQAGCRYGRNSSSQAQLDPRSPPRLCPPPIENSLQADRDREIKFRDSLSDFTFRAISQMANYYDEDEDEPVELEDDRKVSLAKWFLQNAPSEEMNHVAKDVREVLRNDRLYELAAAEAFQEYNLKEMISVEMPNGTGQVIVSRYGEIDGSHYLDPRTAQVAAVDHVKQISTSVRPATDEELPSSDVEHYRSSVDAELLKYVEEAYPRGSCSVYCTRGKDNFANDGGFELTVVISTSSFSPQNFRGGRWRSVWTIQLSPNDDSVNMRGHIQVTAHYFEEGNVQLSTSYECTESTVFQEAQEMGISIVSTIRQYESEYLAAIEDKYNKLSDTTFKELRRKLPVTRTQFSWDNALQLSLSREAARQVALNQRANSRNR</sequence>
<dbReference type="SUPFAM" id="SSF90096">
    <property type="entry name" value="Subunits of heterodimeric actin filament capping protein Capz"/>
    <property type="match status" value="1"/>
</dbReference>
<dbReference type="Pfam" id="PF01267">
    <property type="entry name" value="F-actin_cap_A"/>
    <property type="match status" value="1"/>
</dbReference>
<evidence type="ECO:0000256" key="4">
    <source>
        <dbReference type="ARBA" id="ARBA00023203"/>
    </source>
</evidence>
<dbReference type="GO" id="GO:0032991">
    <property type="term" value="C:protein-containing complex"/>
    <property type="evidence" value="ECO:0007669"/>
    <property type="project" value="UniProtKB-ARBA"/>
</dbReference>
<gene>
    <name evidence="6" type="ORF">R1flu_019360</name>
</gene>
<dbReference type="Gene3D" id="3.90.1150.210">
    <property type="entry name" value="F-actin capping protein, beta subunit"/>
    <property type="match status" value="1"/>
</dbReference>
<dbReference type="AlphaFoldDB" id="A0ABD1ZJG8"/>
<dbReference type="InterPro" id="IPR042489">
    <property type="entry name" value="CapZ_alpha_1"/>
</dbReference>
<evidence type="ECO:0000256" key="5">
    <source>
        <dbReference type="SAM" id="MobiDB-lite"/>
    </source>
</evidence>
<proteinExistence type="inferred from homology"/>
<name>A0ABD1ZJG8_9MARC</name>
<dbReference type="GO" id="GO:0051693">
    <property type="term" value="P:actin filament capping"/>
    <property type="evidence" value="ECO:0007669"/>
    <property type="project" value="UniProtKB-KW"/>
</dbReference>
<dbReference type="FunFam" id="3.30.1140.60:FF:000003">
    <property type="entry name" value="F-actin-capping protein subunit alpha"/>
    <property type="match status" value="1"/>
</dbReference>